<name>A0A1G2SIC3_9BACT</name>
<evidence type="ECO:0000313" key="2">
    <source>
        <dbReference type="Proteomes" id="UP000177987"/>
    </source>
</evidence>
<protein>
    <submittedName>
        <fullName evidence="1">Uncharacterized protein</fullName>
    </submittedName>
</protein>
<proteinExistence type="predicted"/>
<dbReference type="AlphaFoldDB" id="A0A1G2SIC3"/>
<sequence>MAQIQALILIPLIIEEENFELVTPKEAGLPLWRRILRGGRMIKRKVSTLVVNAGMRTFYKLDSVPSVFEKVTLPIIVQGKERVISLVVTKVTPPPYRNPSRPFIIRTAFDLGFLGSVWKYAQRGGVALA</sequence>
<accession>A0A1G2SIC3</accession>
<organism evidence="1 2">
    <name type="scientific">Candidatus Yonathbacteria bacterium RIFCSPLOWO2_01_FULL_47_33b</name>
    <dbReference type="NCBI Taxonomy" id="1802727"/>
    <lineage>
        <taxon>Bacteria</taxon>
        <taxon>Candidatus Yonathiibacteriota</taxon>
    </lineage>
</organism>
<comment type="caution">
    <text evidence="1">The sequence shown here is derived from an EMBL/GenBank/DDBJ whole genome shotgun (WGS) entry which is preliminary data.</text>
</comment>
<reference evidence="1 2" key="1">
    <citation type="journal article" date="2016" name="Nat. Commun.">
        <title>Thousands of microbial genomes shed light on interconnected biogeochemical processes in an aquifer system.</title>
        <authorList>
            <person name="Anantharaman K."/>
            <person name="Brown C.T."/>
            <person name="Hug L.A."/>
            <person name="Sharon I."/>
            <person name="Castelle C.J."/>
            <person name="Probst A.J."/>
            <person name="Thomas B.C."/>
            <person name="Singh A."/>
            <person name="Wilkins M.J."/>
            <person name="Karaoz U."/>
            <person name="Brodie E.L."/>
            <person name="Williams K.H."/>
            <person name="Hubbard S.S."/>
            <person name="Banfield J.F."/>
        </authorList>
    </citation>
    <scope>NUCLEOTIDE SEQUENCE [LARGE SCALE GENOMIC DNA]</scope>
</reference>
<dbReference type="Proteomes" id="UP000177987">
    <property type="component" value="Unassembled WGS sequence"/>
</dbReference>
<gene>
    <name evidence="1" type="ORF">A2937_01515</name>
</gene>
<evidence type="ECO:0000313" key="1">
    <source>
        <dbReference type="EMBL" id="OHA84399.1"/>
    </source>
</evidence>
<dbReference type="EMBL" id="MHUW01000001">
    <property type="protein sequence ID" value="OHA84399.1"/>
    <property type="molecule type" value="Genomic_DNA"/>
</dbReference>